<proteinExistence type="predicted"/>
<keyword evidence="2" id="KW-1185">Reference proteome</keyword>
<dbReference type="Proteomes" id="UP000432089">
    <property type="component" value="Unassembled WGS sequence"/>
</dbReference>
<name>A0A7V7TXN2_9HYPH</name>
<protein>
    <recommendedName>
        <fullName evidence="3">Addiction module component</fullName>
    </recommendedName>
</protein>
<evidence type="ECO:0008006" key="3">
    <source>
        <dbReference type="Google" id="ProtNLM"/>
    </source>
</evidence>
<accession>A0A7V7TXN2</accession>
<gene>
    <name evidence="1" type="ORF">F6X38_05150</name>
</gene>
<evidence type="ECO:0000313" key="2">
    <source>
        <dbReference type="Proteomes" id="UP000432089"/>
    </source>
</evidence>
<comment type="caution">
    <text evidence="1">The sequence shown here is derived from an EMBL/GenBank/DDBJ whole genome shotgun (WGS) entry which is preliminary data.</text>
</comment>
<dbReference type="AlphaFoldDB" id="A0A7V7TXN2"/>
<reference evidence="1 2" key="1">
    <citation type="submission" date="2019-09" db="EMBL/GenBank/DDBJ databases">
        <title>YIM 132180 draft genome.</title>
        <authorList>
            <person name="Zhang K."/>
        </authorList>
    </citation>
    <scope>NUCLEOTIDE SEQUENCE [LARGE SCALE GENOMIC DNA]</scope>
    <source>
        <strain evidence="1 2">YIM 132180</strain>
    </source>
</reference>
<organism evidence="1 2">
    <name type="scientific">Plantimonas leprariae</name>
    <dbReference type="NCBI Taxonomy" id="2615207"/>
    <lineage>
        <taxon>Bacteria</taxon>
        <taxon>Pseudomonadati</taxon>
        <taxon>Pseudomonadota</taxon>
        <taxon>Alphaproteobacteria</taxon>
        <taxon>Hyphomicrobiales</taxon>
        <taxon>Aurantimonadaceae</taxon>
        <taxon>Plantimonas</taxon>
    </lineage>
</organism>
<evidence type="ECO:0000313" key="1">
    <source>
        <dbReference type="EMBL" id="KAB0681280.1"/>
    </source>
</evidence>
<dbReference type="EMBL" id="VZDO01000003">
    <property type="protein sequence ID" value="KAB0681280.1"/>
    <property type="molecule type" value="Genomic_DNA"/>
</dbReference>
<dbReference type="RefSeq" id="WP_150968476.1">
    <property type="nucleotide sequence ID" value="NZ_VZDO01000003.1"/>
</dbReference>
<sequence>MNALLEIAIEQVRALPPERQEEIAQVLLEMAATDEDVYVLTPAEKASLAASIAQAERGEFASDEEVEAIWAKHSG</sequence>